<dbReference type="InterPro" id="IPR036388">
    <property type="entry name" value="WH-like_DNA-bd_sf"/>
</dbReference>
<dbReference type="InterPro" id="IPR011991">
    <property type="entry name" value="ArsR-like_HTH"/>
</dbReference>
<dbReference type="OrthoDB" id="9793352at2"/>
<comment type="caution">
    <text evidence="1">The sequence shown here is derived from an EMBL/GenBank/DDBJ whole genome shotgun (WGS) entry which is preliminary data.</text>
</comment>
<evidence type="ECO:0000313" key="2">
    <source>
        <dbReference type="Proteomes" id="UP000075606"/>
    </source>
</evidence>
<dbReference type="RefSeq" id="WP_068217403.1">
    <property type="nucleotide sequence ID" value="NZ_CP139724.1"/>
</dbReference>
<gene>
    <name evidence="1" type="ORF">AWW68_05285</name>
</gene>
<dbReference type="Proteomes" id="UP000075606">
    <property type="component" value="Unassembled WGS sequence"/>
</dbReference>
<dbReference type="Gene3D" id="1.10.10.10">
    <property type="entry name" value="Winged helix-like DNA-binding domain superfamily/Winged helix DNA-binding domain"/>
    <property type="match status" value="1"/>
</dbReference>
<sequence>MLEALISSKTRIKLLLRLFLNPESKSYLRGLADEFEESTNSVRLELSRFEEAGMVESELVGNKKYYKANTGFSLFNEVRSILLKQTGLSSIIEEVIEKLGDLRSVYLTGDLACGKQSNVISLVFVGNPDRVYLTHLVDKVEDLIDKKIQYLNYTEEEAKSLDFESEKYLLLWNE</sequence>
<evidence type="ECO:0000313" key="1">
    <source>
        <dbReference type="EMBL" id="KYG78181.1"/>
    </source>
</evidence>
<name>A0A150XHJ3_9BACT</name>
<dbReference type="AlphaFoldDB" id="A0A150XHJ3"/>
<dbReference type="STRING" id="333140.AWW68_05285"/>
<organism evidence="1 2">
    <name type="scientific">Roseivirga spongicola</name>
    <dbReference type="NCBI Taxonomy" id="333140"/>
    <lineage>
        <taxon>Bacteria</taxon>
        <taxon>Pseudomonadati</taxon>
        <taxon>Bacteroidota</taxon>
        <taxon>Cytophagia</taxon>
        <taxon>Cytophagales</taxon>
        <taxon>Roseivirgaceae</taxon>
        <taxon>Roseivirga</taxon>
    </lineage>
</organism>
<accession>A0A150XHJ3</accession>
<protein>
    <submittedName>
        <fullName evidence="1">Transcriptional regulator</fullName>
    </submittedName>
</protein>
<reference evidence="1 2" key="1">
    <citation type="submission" date="2016-01" db="EMBL/GenBank/DDBJ databases">
        <title>Genome sequencing of Roseivirga spongicola UST030701-084.</title>
        <authorList>
            <person name="Selvaratnam C."/>
            <person name="Thevarajoo S."/>
            <person name="Goh K.M."/>
            <person name="Ee R."/>
            <person name="Chan K.-G."/>
            <person name="Chong C.S."/>
        </authorList>
    </citation>
    <scope>NUCLEOTIDE SEQUENCE [LARGE SCALE GENOMIC DNA]</scope>
    <source>
        <strain evidence="1 2">UST030701-084</strain>
    </source>
</reference>
<dbReference type="GO" id="GO:0006355">
    <property type="term" value="P:regulation of DNA-templated transcription"/>
    <property type="evidence" value="ECO:0007669"/>
    <property type="project" value="UniProtKB-ARBA"/>
</dbReference>
<proteinExistence type="predicted"/>
<dbReference type="InterPro" id="IPR036390">
    <property type="entry name" value="WH_DNA-bd_sf"/>
</dbReference>
<keyword evidence="2" id="KW-1185">Reference proteome</keyword>
<dbReference type="SUPFAM" id="SSF46785">
    <property type="entry name" value="Winged helix' DNA-binding domain"/>
    <property type="match status" value="1"/>
</dbReference>
<dbReference type="CDD" id="cd00090">
    <property type="entry name" value="HTH_ARSR"/>
    <property type="match status" value="1"/>
</dbReference>
<dbReference type="EMBL" id="LRPC01000001">
    <property type="protein sequence ID" value="KYG78181.1"/>
    <property type="molecule type" value="Genomic_DNA"/>
</dbReference>